<name>A0A835AC05_9POAL</name>
<dbReference type="Gene3D" id="3.40.50.1820">
    <property type="entry name" value="alpha/beta hydrolase"/>
    <property type="match status" value="1"/>
</dbReference>
<evidence type="ECO:0000256" key="1">
    <source>
        <dbReference type="SAM" id="MobiDB-lite"/>
    </source>
</evidence>
<keyword evidence="3" id="KW-1185">Reference proteome</keyword>
<dbReference type="EMBL" id="JACEFO010002615">
    <property type="protein sequence ID" value="KAF8654332.1"/>
    <property type="molecule type" value="Genomic_DNA"/>
</dbReference>
<dbReference type="InterPro" id="IPR029058">
    <property type="entry name" value="AB_hydrolase_fold"/>
</dbReference>
<gene>
    <name evidence="2" type="ORF">HU200_061511</name>
</gene>
<evidence type="ECO:0000313" key="2">
    <source>
        <dbReference type="EMBL" id="KAF8654332.1"/>
    </source>
</evidence>
<sequence>MGGVTSSVASKMAFFPPNPPSYGVVDEEEPPQPQAAGAAQGTNATAAAKDKCEVATRRVALTGVRWSVGVEARRVRTRRGSEIIAMYVRRPGASLTVLFSHGNAADLGNMHRIFVELSARLHVNLMGNNSTDIMFLEIHPQPSEANTFADIEAAYKCLVDVYGTREEDIVLYGQSVGSGPTLDLAVRLDHIRANIDKIPHVKCPVLIIHGTNDDVVDWSHGKRLWELCQQKYEPLWIEGGDHGNLETFPVYTRHLKKFLSAIKKLPTGKEAAAESEKSLAGNKTPSDDIAISDVPSMISRRLEPSRKTSNHEHPMLGTEHVDKRRRSTGHREKTRSSTDRKEKSRRSVDCFDRIDEHEQSEKPRKSFDRLILSAPCLAQ</sequence>
<dbReference type="Proteomes" id="UP000636709">
    <property type="component" value="Unassembled WGS sequence"/>
</dbReference>
<evidence type="ECO:0000313" key="3">
    <source>
        <dbReference type="Proteomes" id="UP000636709"/>
    </source>
</evidence>
<dbReference type="SUPFAM" id="SSF53474">
    <property type="entry name" value="alpha/beta-Hydrolases"/>
    <property type="match status" value="1"/>
</dbReference>
<feature type="compositionally biased region" description="Basic and acidic residues" evidence="1">
    <location>
        <begin position="329"/>
        <end position="367"/>
    </location>
</feature>
<dbReference type="OrthoDB" id="446723at2759"/>
<comment type="caution">
    <text evidence="2">The sequence shown here is derived from an EMBL/GenBank/DDBJ whole genome shotgun (WGS) entry which is preliminary data.</text>
</comment>
<feature type="compositionally biased region" description="Low complexity" evidence="1">
    <location>
        <begin position="34"/>
        <end position="44"/>
    </location>
</feature>
<organism evidence="2 3">
    <name type="scientific">Digitaria exilis</name>
    <dbReference type="NCBI Taxonomy" id="1010633"/>
    <lineage>
        <taxon>Eukaryota</taxon>
        <taxon>Viridiplantae</taxon>
        <taxon>Streptophyta</taxon>
        <taxon>Embryophyta</taxon>
        <taxon>Tracheophyta</taxon>
        <taxon>Spermatophyta</taxon>
        <taxon>Magnoliopsida</taxon>
        <taxon>Liliopsida</taxon>
        <taxon>Poales</taxon>
        <taxon>Poaceae</taxon>
        <taxon>PACMAD clade</taxon>
        <taxon>Panicoideae</taxon>
        <taxon>Panicodae</taxon>
        <taxon>Paniceae</taxon>
        <taxon>Anthephorinae</taxon>
        <taxon>Digitaria</taxon>
    </lineage>
</organism>
<accession>A0A835AC05</accession>
<dbReference type="PANTHER" id="PTHR12277">
    <property type="entry name" value="ALPHA/BETA HYDROLASE DOMAIN-CONTAINING PROTEIN"/>
    <property type="match status" value="1"/>
</dbReference>
<reference evidence="2" key="1">
    <citation type="submission" date="2020-07" db="EMBL/GenBank/DDBJ databases">
        <title>Genome sequence and genetic diversity analysis of an under-domesticated orphan crop, white fonio (Digitaria exilis).</title>
        <authorList>
            <person name="Bennetzen J.L."/>
            <person name="Chen S."/>
            <person name="Ma X."/>
            <person name="Wang X."/>
            <person name="Yssel A.E.J."/>
            <person name="Chaluvadi S.R."/>
            <person name="Johnson M."/>
            <person name="Gangashetty P."/>
            <person name="Hamidou F."/>
            <person name="Sanogo M.D."/>
            <person name="Zwaenepoel A."/>
            <person name="Wallace J."/>
            <person name="Van De Peer Y."/>
            <person name="Van Deynze A."/>
        </authorList>
    </citation>
    <scope>NUCLEOTIDE SEQUENCE</scope>
    <source>
        <tissue evidence="2">Leaves</tissue>
    </source>
</reference>
<dbReference type="PANTHER" id="PTHR12277:SF193">
    <property type="entry name" value="OS08G0487900 PROTEIN"/>
    <property type="match status" value="1"/>
</dbReference>
<protein>
    <submittedName>
        <fullName evidence="2">Uncharacterized protein</fullName>
    </submittedName>
</protein>
<feature type="compositionally biased region" description="Basic and acidic residues" evidence="1">
    <location>
        <begin position="300"/>
        <end position="322"/>
    </location>
</feature>
<feature type="region of interest" description="Disordered" evidence="1">
    <location>
        <begin position="266"/>
        <end position="367"/>
    </location>
</feature>
<feature type="region of interest" description="Disordered" evidence="1">
    <location>
        <begin position="1"/>
        <end position="44"/>
    </location>
</feature>
<dbReference type="AlphaFoldDB" id="A0A835AC05"/>
<proteinExistence type="predicted"/>